<keyword evidence="2" id="KW-1133">Transmembrane helix</keyword>
<dbReference type="InterPro" id="IPR036514">
    <property type="entry name" value="SGNH_hydro_sf"/>
</dbReference>
<evidence type="ECO:0000256" key="2">
    <source>
        <dbReference type="SAM" id="Phobius"/>
    </source>
</evidence>
<feature type="transmembrane region" description="Helical" evidence="2">
    <location>
        <begin position="838"/>
        <end position="857"/>
    </location>
</feature>
<feature type="transmembrane region" description="Helical" evidence="2">
    <location>
        <begin position="1849"/>
        <end position="1875"/>
    </location>
</feature>
<keyword evidence="5" id="KW-1185">Reference proteome</keyword>
<feature type="transmembrane region" description="Helical" evidence="2">
    <location>
        <begin position="1769"/>
        <end position="1787"/>
    </location>
</feature>
<comment type="caution">
    <text evidence="4">The sequence shown here is derived from an EMBL/GenBank/DDBJ whole genome shotgun (WGS) entry which is preliminary data.</text>
</comment>
<feature type="domain" description="Glycosyltransferase 2-like" evidence="3">
    <location>
        <begin position="512"/>
        <end position="722"/>
    </location>
</feature>
<feature type="compositionally biased region" description="Low complexity" evidence="1">
    <location>
        <begin position="51"/>
        <end position="65"/>
    </location>
</feature>
<dbReference type="Proteomes" id="UP000007264">
    <property type="component" value="Unassembled WGS sequence"/>
</dbReference>
<feature type="domain" description="Glycosyltransferase 2-like" evidence="3">
    <location>
        <begin position="1576"/>
        <end position="1789"/>
    </location>
</feature>
<feature type="transmembrane region" description="Helical" evidence="2">
    <location>
        <begin position="1370"/>
        <end position="1397"/>
    </location>
</feature>
<feature type="compositionally biased region" description="Basic and acidic residues" evidence="1">
    <location>
        <begin position="1304"/>
        <end position="1313"/>
    </location>
</feature>
<feature type="transmembrane region" description="Helical" evidence="2">
    <location>
        <begin position="1808"/>
        <end position="1829"/>
    </location>
</feature>
<feature type="region of interest" description="Disordered" evidence="1">
    <location>
        <begin position="1291"/>
        <end position="1313"/>
    </location>
</feature>
<evidence type="ECO:0000313" key="5">
    <source>
        <dbReference type="Proteomes" id="UP000007264"/>
    </source>
</evidence>
<feature type="transmembrane region" description="Helical" evidence="2">
    <location>
        <begin position="704"/>
        <end position="727"/>
    </location>
</feature>
<dbReference type="PANTHER" id="PTHR35408:SF2">
    <property type="entry name" value="GLYCOSYLTRANSFERASE 2-LIKE DOMAIN-CONTAINING PROTEIN"/>
    <property type="match status" value="1"/>
</dbReference>
<dbReference type="eggNOG" id="ENOG502QTAT">
    <property type="taxonomic scope" value="Eukaryota"/>
</dbReference>
<dbReference type="InterPro" id="IPR029044">
    <property type="entry name" value="Nucleotide-diphossugar_trans"/>
</dbReference>
<feature type="transmembrane region" description="Helical" evidence="2">
    <location>
        <begin position="869"/>
        <end position="888"/>
    </location>
</feature>
<accession>I0Z2J3</accession>
<feature type="compositionally biased region" description="Polar residues" evidence="1">
    <location>
        <begin position="1102"/>
        <end position="1114"/>
    </location>
</feature>
<sequence>MPALTIAPLAQQLQWPLLAWREALQRPSELLPTQVPCSCARSGEASPRPEAGATSASGDTAASSAAAEQTHELLPVLLMPLRLKGDYCNVAVLNASEATLALMRKIDDKADEVVVDDSEVIRILNGHIGRPDDTTRLETVIPIVRIGEFVGSAEARAEHVKAVMLTYPRTNAIIMPGVGMLCWGLLANVRPLVDLYEYLLKSSTDLARPAPPARKSRILGICRADTAQEMEADCAKLKGKASEDGSAASCSDYSFDIEEGLGGDAPETEAERPVRWNQPAVVIIACCIILGVLGSGIGYAIREAVEDGSWWKVAARIAFMPLISVLAMFGVIAIVCCIIVTLGPIAHVERNSKTYSAVKPPRWRGQLPRVTVQMPVYLEGFDFVIKPSICSLEAAIAAYRAEGGSASIFVNDDGLQLLSNEDREERREFYRAHDIGYVARPPHGQARFMRRGRFKKASNMNYCLEVSRQVEDLMAESGVDQYEALQAVRLETQVATPDQAFLAGGDVRIGDFILLVDSDTRVPQHCMLPVVTELLMSPNVAFTQHFTTPLQVAHDYFENAMAFFTNTIYNAIMVSVSGGDISPLVGHNAFLRWSAIKECAFVDPDDGKTKFWSDVHVSEDFDIAMRFQVKGFIGRYITYTGPDFKEGLSLTVHDEITRWRKYAFGCSELVFNPLKQWIYRGPLSPLFRRYLANKCTPVTNKVTIVAYICIYIALAISWPVACLTYFLNSKCEWYATAFEGTFEISMTCLVVFSIMTPIGNTFLLYRLGVTTVLRGAWLNIKYVIVFFFFFNGLSFHLSAAFASHLLGFRMSWGSTSKEVIDTNFFKELRATFKNYRSMYIVFTALALMMVVMTGVIPHTLPPAWRINDAILMCPLAFLIGGHLLAPLVSEPRSGEAVLHSIDIGKGRFLPVELPAELATGRRILFIGDSFTTGLGNLGHSTCDPSAAVSSLENSFFTYASLAASQLKADFQVVVFAGGVNDFATGAPDEVSWVDGYATFIQNVSATYINPDIVLVALPYVAALSGQPGSLTAGQGPAGESSGAYQSYMARLFTKLQMRKAPRVHFLALSTDGLDPSDWCEFHPNLVAHEVMGRFKHTIDNGDPSSSTGKTTSPDPSLRVSKWTQAFFPPFILGGDGVQAAALNASKQLSRAITEGLSSCNPHHAHRPQGLEETHLSVVLADLGPDFCTRQYQFLDPRIDDESLECNMLLVRAWRDSADLGAQIRSALLARPSANVVILESAGVLVLAPSLPSLNRRMAAVERLLLVATGAAPPKEATHSRSKKLQTLVQRDDTAADLQPSAAAKDGKDGALKGNAEKDIEAGSCTSEEPAARGRPREAMLVVVASLGLAMFIMTWALVKAFISGVKGDTSSWIVFSVLVCTTPLFLVVMLFPCLVIVRSTLCLLGSVRRAESNSATYSGLPGRPRPGPLPRVTVQMPVFMEDLDFVIRPSVMSIEAAVEAYREAGGTASIFVNDDGLQLLGDEARMRRIQFYRQHNIGYVARPPHTSRPAGFKRRGRFKKASNMNFCLSVAKRVAAVIKEHGLDPFDALEATRQETAAATPEEAFLAGGDVRIGDFILLVDSDTRIPRDCILPTVSELLESPEVAFTQHLITPMQVSHDYFENAMAFFTTAIYIAIKHVVAAGDVAPLVGHNAFLRWSAIEECAFADAADGKVKFWSEAHVSEDFDMSVRLQIRGYIGRYISYTGAGFQEGLSLTIHDEITRYCKYAYGCSEMLFNPVRQWLRQGIFSRLFISYITLRNIPWYTKVSTMAYVGTYFALAMSFPFTLLNCFLAKYSEAFVKAFQTNIEITYAVVFIFGILGPLATSVLWYRTQEIKQTNFFRELRFVLYTYRWVYAVFGVVIPLAFVVMSGVFPFVPLPHAIIMRNAYLLVPVGILCFGHTMGPILLSPPLMLVKF</sequence>
<dbReference type="STRING" id="574566.I0Z2J3"/>
<keyword evidence="2" id="KW-0472">Membrane</keyword>
<dbReference type="Gene3D" id="3.90.550.10">
    <property type="entry name" value="Spore Coat Polysaccharide Biosynthesis Protein SpsA, Chain A"/>
    <property type="match status" value="2"/>
</dbReference>
<feature type="transmembrane region" description="Helical" evidence="2">
    <location>
        <begin position="1338"/>
        <end position="1358"/>
    </location>
</feature>
<evidence type="ECO:0000256" key="1">
    <source>
        <dbReference type="SAM" id="MobiDB-lite"/>
    </source>
</evidence>
<proteinExistence type="predicted"/>
<feature type="transmembrane region" description="Helical" evidence="2">
    <location>
        <begin position="780"/>
        <end position="802"/>
    </location>
</feature>
<dbReference type="KEGG" id="csl:COCSUDRAFT_41138"/>
<feature type="region of interest" description="Disordered" evidence="1">
    <location>
        <begin position="35"/>
        <end position="65"/>
    </location>
</feature>
<dbReference type="SUPFAM" id="SSF53448">
    <property type="entry name" value="Nucleotide-diphospho-sugar transferases"/>
    <property type="match status" value="2"/>
</dbReference>
<dbReference type="GeneID" id="17042863"/>
<dbReference type="InterPro" id="IPR001173">
    <property type="entry name" value="Glyco_trans_2-like"/>
</dbReference>
<organism evidence="4 5">
    <name type="scientific">Coccomyxa subellipsoidea (strain C-169)</name>
    <name type="common">Green microalga</name>
    <dbReference type="NCBI Taxonomy" id="574566"/>
    <lineage>
        <taxon>Eukaryota</taxon>
        <taxon>Viridiplantae</taxon>
        <taxon>Chlorophyta</taxon>
        <taxon>core chlorophytes</taxon>
        <taxon>Trebouxiophyceae</taxon>
        <taxon>Trebouxiophyceae incertae sedis</taxon>
        <taxon>Coccomyxaceae</taxon>
        <taxon>Coccomyxa</taxon>
        <taxon>Coccomyxa subellipsoidea</taxon>
    </lineage>
</organism>
<dbReference type="Gene3D" id="3.40.50.1110">
    <property type="entry name" value="SGNH hydrolase"/>
    <property type="match status" value="1"/>
</dbReference>
<feature type="region of interest" description="Disordered" evidence="1">
    <location>
        <begin position="1097"/>
        <end position="1117"/>
    </location>
</feature>
<feature type="transmembrane region" description="Helical" evidence="2">
    <location>
        <begin position="313"/>
        <end position="346"/>
    </location>
</feature>
<feature type="transmembrane region" description="Helical" evidence="2">
    <location>
        <begin position="1887"/>
        <end position="1906"/>
    </location>
</feature>
<gene>
    <name evidence="4" type="ORF">COCSUDRAFT_41138</name>
</gene>
<keyword evidence="2" id="KW-0812">Transmembrane</keyword>
<dbReference type="OrthoDB" id="508063at2759"/>
<dbReference type="SUPFAM" id="SSF52266">
    <property type="entry name" value="SGNH hydrolase"/>
    <property type="match status" value="1"/>
</dbReference>
<dbReference type="EMBL" id="AGSI01000005">
    <property type="protein sequence ID" value="EIE24862.1"/>
    <property type="molecule type" value="Genomic_DNA"/>
</dbReference>
<dbReference type="PANTHER" id="PTHR35408">
    <property type="entry name" value="CHROMOSOME 15, WHOLE GENOME SHOTGUN SEQUENCE"/>
    <property type="match status" value="1"/>
</dbReference>
<protein>
    <recommendedName>
        <fullName evidence="3">Glycosyltransferase 2-like domain-containing protein</fullName>
    </recommendedName>
</protein>
<feature type="transmembrane region" description="Helical" evidence="2">
    <location>
        <begin position="748"/>
        <end position="768"/>
    </location>
</feature>
<reference evidence="4 5" key="1">
    <citation type="journal article" date="2012" name="Genome Biol.">
        <title>The genome of the polar eukaryotic microalga coccomyxa subellipsoidea reveals traits of cold adaptation.</title>
        <authorList>
            <person name="Blanc G."/>
            <person name="Agarkova I."/>
            <person name="Grimwood J."/>
            <person name="Kuo A."/>
            <person name="Brueggeman A."/>
            <person name="Dunigan D."/>
            <person name="Gurnon J."/>
            <person name="Ladunga I."/>
            <person name="Lindquist E."/>
            <person name="Lucas S."/>
            <person name="Pangilinan J."/>
            <person name="Proschold T."/>
            <person name="Salamov A."/>
            <person name="Schmutz J."/>
            <person name="Weeks D."/>
            <person name="Yamada T."/>
            <person name="Claverie J.M."/>
            <person name="Grigoriev I."/>
            <person name="Van Etten J."/>
            <person name="Lomsadze A."/>
            <person name="Borodovsky M."/>
        </authorList>
    </citation>
    <scope>NUCLEOTIDE SEQUENCE [LARGE SCALE GENOMIC DNA]</scope>
    <source>
        <strain evidence="4 5">C-169</strain>
    </source>
</reference>
<dbReference type="RefSeq" id="XP_005649406.1">
    <property type="nucleotide sequence ID" value="XM_005649349.1"/>
</dbReference>
<dbReference type="Pfam" id="PF13632">
    <property type="entry name" value="Glyco_trans_2_3"/>
    <property type="match status" value="2"/>
</dbReference>
<evidence type="ECO:0000313" key="4">
    <source>
        <dbReference type="EMBL" id="EIE24862.1"/>
    </source>
</evidence>
<evidence type="ECO:0000259" key="3">
    <source>
        <dbReference type="Pfam" id="PF13632"/>
    </source>
</evidence>
<feature type="transmembrane region" description="Helical" evidence="2">
    <location>
        <begin position="280"/>
        <end position="301"/>
    </location>
</feature>
<name>I0Z2J3_COCSC</name>